<dbReference type="InterPro" id="IPR015889">
    <property type="entry name" value="Intradiol_dOase_core"/>
</dbReference>
<dbReference type="AlphaFoldDB" id="A0A0F3M9X4"/>
<feature type="domain" description="Intradiol ring-cleavage dioxygenases" evidence="5">
    <location>
        <begin position="83"/>
        <end position="165"/>
    </location>
</feature>
<keyword evidence="3 7" id="KW-0560">Oxidoreductase</keyword>
<proteinExistence type="inferred from homology"/>
<evidence type="ECO:0000313" key="6">
    <source>
        <dbReference type="EMBL" id="KJV52543.1"/>
    </source>
</evidence>
<dbReference type="GO" id="GO:0016702">
    <property type="term" value="F:oxidoreductase activity, acting on single donors with incorporation of molecular oxygen, incorporation of two atoms of oxygen"/>
    <property type="evidence" value="ECO:0007669"/>
    <property type="project" value="InterPro"/>
</dbReference>
<organism evidence="6 8">
    <name type="scientific">Orientia tsutsugamushi str. Gilliam</name>
    <dbReference type="NCBI Taxonomy" id="1359184"/>
    <lineage>
        <taxon>Bacteria</taxon>
        <taxon>Pseudomonadati</taxon>
        <taxon>Pseudomonadota</taxon>
        <taxon>Alphaproteobacteria</taxon>
        <taxon>Rickettsiales</taxon>
        <taxon>Rickettsiaceae</taxon>
        <taxon>Rickettsieae</taxon>
        <taxon>Orientia</taxon>
    </lineage>
</organism>
<dbReference type="Proteomes" id="UP000244959">
    <property type="component" value="Chromosome I"/>
</dbReference>
<dbReference type="PANTHER" id="PTHR33711:SF10">
    <property type="entry name" value="INTRADIOL RING-CLEAVAGE DIOXYGENASES DOMAIN-CONTAINING PROTEIN"/>
    <property type="match status" value="1"/>
</dbReference>
<protein>
    <submittedName>
        <fullName evidence="6">Dioxygenase family protein</fullName>
    </submittedName>
    <submittedName>
        <fullName evidence="7">Intradiol ring-cleavage dioxygenase</fullName>
        <ecNumber evidence="7">1.13.11.-</ecNumber>
    </submittedName>
</protein>
<dbReference type="Proteomes" id="UP000033769">
    <property type="component" value="Unassembled WGS sequence"/>
</dbReference>
<dbReference type="EMBL" id="LANO01000021">
    <property type="protein sequence ID" value="KJV52543.1"/>
    <property type="molecule type" value="Genomic_DNA"/>
</dbReference>
<dbReference type="InterPro" id="IPR050770">
    <property type="entry name" value="Intradiol_RC_Dioxygenase"/>
</dbReference>
<evidence type="ECO:0000256" key="1">
    <source>
        <dbReference type="ARBA" id="ARBA00007825"/>
    </source>
</evidence>
<dbReference type="GO" id="GO:0008199">
    <property type="term" value="F:ferric iron binding"/>
    <property type="evidence" value="ECO:0007669"/>
    <property type="project" value="InterPro"/>
</dbReference>
<gene>
    <name evidence="7" type="ORF">GILLIAM_02615</name>
    <name evidence="6" type="ORF">OTSGILL_1419</name>
</gene>
<sequence length="243" mass="27860">MAKLRILNIINLKWKCLRLLMFCYLAINNIQANSITNYNNKSNSYIDISYSNELHSCQVTNNYEPEVFSITNNLLRQVGQNPHIKGTIVVIKGTVIDKHCIPVPDAKIYLWQVDSNGKYPYTPLKNSIDQSLISNNNLESTFTGSGVTTTNNNGNFYFITIYPAAVHNILPHFNFRAEHTELGSLQTVHIIRNDIRFKISCNDHMLYNNIDNYFIVEHVTLVMPLASKLRRYILHASTKHNAN</sequence>
<evidence type="ECO:0000313" key="9">
    <source>
        <dbReference type="Proteomes" id="UP000244959"/>
    </source>
</evidence>
<reference evidence="7" key="2">
    <citation type="submission" date="2018-03" db="EMBL/GenBank/DDBJ databases">
        <authorList>
            <person name="Keele B.F."/>
        </authorList>
    </citation>
    <scope>NUCLEOTIDE SEQUENCE [LARGE SCALE GENOMIC DNA]</scope>
    <source>
        <strain evidence="7">Gilliam</strain>
    </source>
</reference>
<reference evidence="6 8" key="1">
    <citation type="submission" date="2015-02" db="EMBL/GenBank/DDBJ databases">
        <title>Genome Sequencing of Rickettsiales.</title>
        <authorList>
            <person name="Daugherty S.C."/>
            <person name="Su Q."/>
            <person name="Abolude K."/>
            <person name="Beier-Sexton M."/>
            <person name="Carlyon J.A."/>
            <person name="Carter R."/>
            <person name="Day N.P."/>
            <person name="Dumler S.J."/>
            <person name="Dyachenko V."/>
            <person name="Godinez A."/>
            <person name="Kurtti T.J."/>
            <person name="Lichay M."/>
            <person name="Mullins K.E."/>
            <person name="Ott S."/>
            <person name="Pappas-Brown V."/>
            <person name="Paris D.H."/>
            <person name="Patel P."/>
            <person name="Richards A.L."/>
            <person name="Sadzewicz L."/>
            <person name="Sears K."/>
            <person name="Seidman D."/>
            <person name="Sengamalay N."/>
            <person name="Stenos J."/>
            <person name="Tallon L.J."/>
            <person name="Vincent G."/>
            <person name="Fraser C.M."/>
            <person name="Munderloh U."/>
            <person name="Dunning-Hotopp J.C."/>
        </authorList>
    </citation>
    <scope>NUCLEOTIDE SEQUENCE [LARGE SCALE GENOMIC DNA]</scope>
    <source>
        <strain evidence="6 8">Gilliam</strain>
    </source>
</reference>
<keyword evidence="2 6" id="KW-0223">Dioxygenase</keyword>
<dbReference type="Gene3D" id="2.60.130.10">
    <property type="entry name" value="Aromatic compound dioxygenase"/>
    <property type="match status" value="1"/>
</dbReference>
<accession>A0A0F3M9X4</accession>
<reference evidence="9" key="3">
    <citation type="submission" date="2018-03" db="EMBL/GenBank/DDBJ databases">
        <authorList>
            <person name="Batty M. E."/>
            <person name="Batty M E."/>
        </authorList>
    </citation>
    <scope>NUCLEOTIDE SEQUENCE [LARGE SCALE GENOMIC DNA]</scope>
    <source>
        <strain evidence="9">Gilliam</strain>
    </source>
</reference>
<evidence type="ECO:0000256" key="4">
    <source>
        <dbReference type="SAM" id="SignalP"/>
    </source>
</evidence>
<dbReference type="SUPFAM" id="SSF49482">
    <property type="entry name" value="Aromatic compound dioxygenase"/>
    <property type="match status" value="1"/>
</dbReference>
<dbReference type="EC" id="1.13.11.-" evidence="7"/>
<name>A0A0F3M9X4_ORITS</name>
<dbReference type="InterPro" id="IPR000627">
    <property type="entry name" value="Intradiol_dOase_C"/>
</dbReference>
<evidence type="ECO:0000259" key="5">
    <source>
        <dbReference type="Pfam" id="PF00775"/>
    </source>
</evidence>
<dbReference type="PANTHER" id="PTHR33711">
    <property type="entry name" value="DIOXYGENASE, PUTATIVE (AFU_ORTHOLOGUE AFUA_2G02910)-RELATED"/>
    <property type="match status" value="1"/>
</dbReference>
<dbReference type="EMBL" id="LS398551">
    <property type="protein sequence ID" value="SPR12889.1"/>
    <property type="molecule type" value="Genomic_DNA"/>
</dbReference>
<dbReference type="Pfam" id="PF00775">
    <property type="entry name" value="Dioxygenase_C"/>
    <property type="match status" value="1"/>
</dbReference>
<dbReference type="PATRIC" id="fig|1359184.3.peg.930"/>
<feature type="signal peptide" evidence="4">
    <location>
        <begin position="1"/>
        <end position="32"/>
    </location>
</feature>
<evidence type="ECO:0000256" key="3">
    <source>
        <dbReference type="ARBA" id="ARBA00023002"/>
    </source>
</evidence>
<keyword evidence="9" id="KW-1185">Reference proteome</keyword>
<comment type="similarity">
    <text evidence="1">Belongs to the intradiol ring-cleavage dioxygenase family.</text>
</comment>
<evidence type="ECO:0000256" key="2">
    <source>
        <dbReference type="ARBA" id="ARBA00022964"/>
    </source>
</evidence>
<feature type="chain" id="PRO_5042678245" evidence="4">
    <location>
        <begin position="33"/>
        <end position="243"/>
    </location>
</feature>
<keyword evidence="4" id="KW-0732">Signal</keyword>
<evidence type="ECO:0000313" key="7">
    <source>
        <dbReference type="EMBL" id="SPR12889.1"/>
    </source>
</evidence>
<evidence type="ECO:0000313" key="8">
    <source>
        <dbReference type="Proteomes" id="UP000033769"/>
    </source>
</evidence>